<sequence length="77" mass="9150">MSKAKQRLREAINDSWQRHQQERRDADRQSEAQLQAEFAELEKQLEGEFAECLNEYETFALEEMIDLGLFRKCEGRA</sequence>
<gene>
    <name evidence="2" type="ORF">A2998_03330</name>
</gene>
<dbReference type="EMBL" id="MHOZ01000026">
    <property type="protein sequence ID" value="OGZ73096.1"/>
    <property type="molecule type" value="Genomic_DNA"/>
</dbReference>
<protein>
    <submittedName>
        <fullName evidence="2">Uncharacterized protein</fullName>
    </submittedName>
</protein>
<dbReference type="Proteomes" id="UP000178826">
    <property type="component" value="Unassembled WGS sequence"/>
</dbReference>
<evidence type="ECO:0000313" key="2">
    <source>
        <dbReference type="EMBL" id="OGZ73096.1"/>
    </source>
</evidence>
<proteinExistence type="predicted"/>
<feature type="compositionally biased region" description="Basic and acidic residues" evidence="1">
    <location>
        <begin position="7"/>
        <end position="30"/>
    </location>
</feature>
<accession>A0A1G2IEC0</accession>
<organism evidence="2 3">
    <name type="scientific">Candidatus Staskawiczbacteria bacterium RIFCSPLOWO2_01_FULL_37_25b</name>
    <dbReference type="NCBI Taxonomy" id="1802213"/>
    <lineage>
        <taxon>Bacteria</taxon>
        <taxon>Candidatus Staskawicziibacteriota</taxon>
    </lineage>
</organism>
<evidence type="ECO:0000313" key="3">
    <source>
        <dbReference type="Proteomes" id="UP000178826"/>
    </source>
</evidence>
<reference evidence="2 3" key="1">
    <citation type="journal article" date="2016" name="Nat. Commun.">
        <title>Thousands of microbial genomes shed light on interconnected biogeochemical processes in an aquifer system.</title>
        <authorList>
            <person name="Anantharaman K."/>
            <person name="Brown C.T."/>
            <person name="Hug L.A."/>
            <person name="Sharon I."/>
            <person name="Castelle C.J."/>
            <person name="Probst A.J."/>
            <person name="Thomas B.C."/>
            <person name="Singh A."/>
            <person name="Wilkins M.J."/>
            <person name="Karaoz U."/>
            <person name="Brodie E.L."/>
            <person name="Williams K.H."/>
            <person name="Hubbard S.S."/>
            <person name="Banfield J.F."/>
        </authorList>
    </citation>
    <scope>NUCLEOTIDE SEQUENCE [LARGE SCALE GENOMIC DNA]</scope>
</reference>
<feature type="region of interest" description="Disordered" evidence="1">
    <location>
        <begin position="1"/>
        <end position="31"/>
    </location>
</feature>
<comment type="caution">
    <text evidence="2">The sequence shown here is derived from an EMBL/GenBank/DDBJ whole genome shotgun (WGS) entry which is preliminary data.</text>
</comment>
<name>A0A1G2IEC0_9BACT</name>
<dbReference type="AlphaFoldDB" id="A0A1G2IEC0"/>
<evidence type="ECO:0000256" key="1">
    <source>
        <dbReference type="SAM" id="MobiDB-lite"/>
    </source>
</evidence>